<dbReference type="GO" id="GO:0016757">
    <property type="term" value="F:glycosyltransferase activity"/>
    <property type="evidence" value="ECO:0007669"/>
    <property type="project" value="UniProtKB-KW"/>
</dbReference>
<dbReference type="Proteomes" id="UP000555411">
    <property type="component" value="Unassembled WGS sequence"/>
</dbReference>
<proteinExistence type="inferred from homology"/>
<evidence type="ECO:0000259" key="4">
    <source>
        <dbReference type="Pfam" id="PF00535"/>
    </source>
</evidence>
<dbReference type="CDD" id="cd04186">
    <property type="entry name" value="GT_2_like_c"/>
    <property type="match status" value="1"/>
</dbReference>
<comment type="caution">
    <text evidence="5">The sequence shown here is derived from an EMBL/GenBank/DDBJ whole genome shotgun (WGS) entry which is preliminary data.</text>
</comment>
<reference evidence="5 6" key="1">
    <citation type="journal article" date="2017" name="Int. J. Syst. Evol. Microbiol.">
        <title>Gemmobacter straminiformis sp. nov., isolated from an artificial fountain.</title>
        <authorList>
            <person name="Kang J.Y."/>
            <person name="Kim M.J."/>
            <person name="Chun J."/>
            <person name="Son K.P."/>
            <person name="Jahng K.Y."/>
        </authorList>
    </citation>
    <scope>NUCLEOTIDE SEQUENCE [LARGE SCALE GENOMIC DNA]</scope>
    <source>
        <strain evidence="5 6">CAM-8</strain>
    </source>
</reference>
<protein>
    <submittedName>
        <fullName evidence="5">Glycosyltransferase family 2 protein</fullName>
    </submittedName>
</protein>
<accession>A0A842I9K4</accession>
<sequence length="274" mass="28712">MVTVSYNSAAVLGGLLRSVGDADCVVVDNGGAQPLDAIVAESGARLVRLERNEGFGRGCNAGAALAQGKNLFFVNPDAQLAPGCISALERAADSLPGFVAANPLIVDAQGRAHFRTGSILLSGSGGRGEAPAEPVGLPVLSGCALFVRRAAFEAVGGFDPAIFLYHEDHDLALRLAALGKLWHVPEAVVRHVAGTAAPRTADVAWLKGYHMARSRHYVLRKHGRPLPLLRTVLPALSGLILPHNLWSARRRSRVLGQVSGAFSSVGDHGEYSAP</sequence>
<evidence type="ECO:0000256" key="1">
    <source>
        <dbReference type="ARBA" id="ARBA00006739"/>
    </source>
</evidence>
<evidence type="ECO:0000256" key="3">
    <source>
        <dbReference type="ARBA" id="ARBA00022679"/>
    </source>
</evidence>
<dbReference type="Pfam" id="PF00535">
    <property type="entry name" value="Glycos_transf_2"/>
    <property type="match status" value="1"/>
</dbReference>
<evidence type="ECO:0000313" key="6">
    <source>
        <dbReference type="Proteomes" id="UP000555411"/>
    </source>
</evidence>
<dbReference type="SUPFAM" id="SSF53448">
    <property type="entry name" value="Nucleotide-diphospho-sugar transferases"/>
    <property type="match status" value="1"/>
</dbReference>
<keyword evidence="6" id="KW-1185">Reference proteome</keyword>
<comment type="similarity">
    <text evidence="1">Belongs to the glycosyltransferase 2 family.</text>
</comment>
<evidence type="ECO:0000256" key="2">
    <source>
        <dbReference type="ARBA" id="ARBA00022676"/>
    </source>
</evidence>
<feature type="domain" description="Glycosyltransferase 2-like" evidence="4">
    <location>
        <begin position="2"/>
        <end position="155"/>
    </location>
</feature>
<dbReference type="EMBL" id="JACLQD010000003">
    <property type="protein sequence ID" value="MBC2836296.1"/>
    <property type="molecule type" value="Genomic_DNA"/>
</dbReference>
<dbReference type="PANTHER" id="PTHR43179">
    <property type="entry name" value="RHAMNOSYLTRANSFERASE WBBL"/>
    <property type="match status" value="1"/>
</dbReference>
<dbReference type="Gene3D" id="3.90.550.10">
    <property type="entry name" value="Spore Coat Polysaccharide Biosynthesis Protein SpsA, Chain A"/>
    <property type="match status" value="1"/>
</dbReference>
<gene>
    <name evidence="5" type="ORF">H7F16_12325</name>
</gene>
<evidence type="ECO:0000313" key="5">
    <source>
        <dbReference type="EMBL" id="MBC2836296.1"/>
    </source>
</evidence>
<organism evidence="5 6">
    <name type="scientific">Paragemmobacter straminiformis</name>
    <dbReference type="NCBI Taxonomy" id="2045119"/>
    <lineage>
        <taxon>Bacteria</taxon>
        <taxon>Pseudomonadati</taxon>
        <taxon>Pseudomonadota</taxon>
        <taxon>Alphaproteobacteria</taxon>
        <taxon>Rhodobacterales</taxon>
        <taxon>Paracoccaceae</taxon>
        <taxon>Paragemmobacter</taxon>
    </lineage>
</organism>
<name>A0A842I9K4_9RHOB</name>
<dbReference type="InterPro" id="IPR029044">
    <property type="entry name" value="Nucleotide-diphossugar_trans"/>
</dbReference>
<dbReference type="PANTHER" id="PTHR43179:SF12">
    <property type="entry name" value="GALACTOFURANOSYLTRANSFERASE GLFT2"/>
    <property type="match status" value="1"/>
</dbReference>
<dbReference type="AlphaFoldDB" id="A0A842I9K4"/>
<keyword evidence="2" id="KW-0328">Glycosyltransferase</keyword>
<keyword evidence="3 5" id="KW-0808">Transferase</keyword>
<dbReference type="InterPro" id="IPR001173">
    <property type="entry name" value="Glyco_trans_2-like"/>
</dbReference>